<dbReference type="GO" id="GO:0016358">
    <property type="term" value="P:dendrite development"/>
    <property type="evidence" value="ECO:0007669"/>
    <property type="project" value="TreeGrafter"/>
</dbReference>
<dbReference type="GO" id="GO:0030425">
    <property type="term" value="C:dendrite"/>
    <property type="evidence" value="ECO:0007669"/>
    <property type="project" value="TreeGrafter"/>
</dbReference>
<dbReference type="GO" id="GO:0045202">
    <property type="term" value="C:synapse"/>
    <property type="evidence" value="ECO:0007669"/>
    <property type="project" value="TreeGrafter"/>
</dbReference>
<dbReference type="PANTHER" id="PTHR13843:SF6">
    <property type="entry name" value="MICROTUBULE-ASSOCIATED PROTEIN 1A"/>
    <property type="match status" value="1"/>
</dbReference>
<dbReference type="Proteomes" id="UP000281406">
    <property type="component" value="Unassembled WGS sequence"/>
</dbReference>
<evidence type="ECO:0000256" key="1">
    <source>
        <dbReference type="SAM" id="MobiDB-lite"/>
    </source>
</evidence>
<evidence type="ECO:0000313" key="5">
    <source>
        <dbReference type="Proteomes" id="UP000281406"/>
    </source>
</evidence>
<dbReference type="GO" id="GO:0031114">
    <property type="term" value="P:regulation of microtubule depolymerization"/>
    <property type="evidence" value="ECO:0007669"/>
    <property type="project" value="TreeGrafter"/>
</dbReference>
<dbReference type="GO" id="GO:0043410">
    <property type="term" value="P:positive regulation of MAPK cascade"/>
    <property type="evidence" value="ECO:0007669"/>
    <property type="project" value="InterPro"/>
</dbReference>
<keyword evidence="2" id="KW-0732">Signal</keyword>
<feature type="domain" description="Microtubule-associated protein 1B/S N-terminal" evidence="3">
    <location>
        <begin position="155"/>
        <end position="211"/>
    </location>
</feature>
<name>A0A3N0YCI6_ANAGA</name>
<dbReference type="GO" id="GO:0007409">
    <property type="term" value="P:axonogenesis"/>
    <property type="evidence" value="ECO:0007669"/>
    <property type="project" value="TreeGrafter"/>
</dbReference>
<evidence type="ECO:0000313" key="4">
    <source>
        <dbReference type="EMBL" id="ROL43949.1"/>
    </source>
</evidence>
<dbReference type="GO" id="GO:0008343">
    <property type="term" value="P:adult feeding behavior"/>
    <property type="evidence" value="ECO:0007669"/>
    <property type="project" value="InterPro"/>
</dbReference>
<evidence type="ECO:0000256" key="2">
    <source>
        <dbReference type="SAM" id="SignalP"/>
    </source>
</evidence>
<dbReference type="GO" id="GO:0005615">
    <property type="term" value="C:extracellular space"/>
    <property type="evidence" value="ECO:0007669"/>
    <property type="project" value="InterPro"/>
</dbReference>
<dbReference type="GO" id="GO:0008017">
    <property type="term" value="F:microtubule binding"/>
    <property type="evidence" value="ECO:0007669"/>
    <property type="project" value="InterPro"/>
</dbReference>
<organism evidence="4 5">
    <name type="scientific">Anabarilius grahami</name>
    <name type="common">Kanglang fish</name>
    <name type="synonym">Barilius grahami</name>
    <dbReference type="NCBI Taxonomy" id="495550"/>
    <lineage>
        <taxon>Eukaryota</taxon>
        <taxon>Metazoa</taxon>
        <taxon>Chordata</taxon>
        <taxon>Craniata</taxon>
        <taxon>Vertebrata</taxon>
        <taxon>Euteleostomi</taxon>
        <taxon>Actinopterygii</taxon>
        <taxon>Neopterygii</taxon>
        <taxon>Teleostei</taxon>
        <taxon>Ostariophysi</taxon>
        <taxon>Cypriniformes</taxon>
        <taxon>Xenocyprididae</taxon>
        <taxon>Xenocypridinae</taxon>
        <taxon>Xenocypridinae incertae sedis</taxon>
        <taxon>Anabarilius</taxon>
    </lineage>
</organism>
<feature type="chain" id="PRO_5018201311" evidence="2">
    <location>
        <begin position="26"/>
        <end position="266"/>
    </location>
</feature>
<dbReference type="Pfam" id="PF23415">
    <property type="entry name" value="MAPB1_N"/>
    <property type="match status" value="1"/>
</dbReference>
<feature type="region of interest" description="Disordered" evidence="1">
    <location>
        <begin position="120"/>
        <end position="147"/>
    </location>
</feature>
<dbReference type="GO" id="GO:0005874">
    <property type="term" value="C:microtubule"/>
    <property type="evidence" value="ECO:0007669"/>
    <property type="project" value="InterPro"/>
</dbReference>
<accession>A0A3N0YCI6</accession>
<dbReference type="GO" id="GO:0007186">
    <property type="term" value="P:G protein-coupled receptor signaling pathway"/>
    <property type="evidence" value="ECO:0007669"/>
    <property type="project" value="InterPro"/>
</dbReference>
<feature type="compositionally biased region" description="Basic and acidic residues" evidence="1">
    <location>
        <begin position="127"/>
        <end position="136"/>
    </location>
</feature>
<dbReference type="GO" id="GO:0005829">
    <property type="term" value="C:cytosol"/>
    <property type="evidence" value="ECO:0007669"/>
    <property type="project" value="TreeGrafter"/>
</dbReference>
<dbReference type="Pfam" id="PF06373">
    <property type="entry name" value="CART"/>
    <property type="match status" value="1"/>
</dbReference>
<dbReference type="InterPro" id="IPR009106">
    <property type="entry name" value="CART"/>
</dbReference>
<feature type="signal peptide" evidence="2">
    <location>
        <begin position="1"/>
        <end position="25"/>
    </location>
</feature>
<dbReference type="InterPro" id="IPR026074">
    <property type="entry name" value="MAP1"/>
</dbReference>
<dbReference type="GO" id="GO:0005875">
    <property type="term" value="C:microtubule associated complex"/>
    <property type="evidence" value="ECO:0007669"/>
    <property type="project" value="TreeGrafter"/>
</dbReference>
<dbReference type="EMBL" id="RJVU01047120">
    <property type="protein sequence ID" value="ROL43949.1"/>
    <property type="molecule type" value="Genomic_DNA"/>
</dbReference>
<dbReference type="PANTHER" id="PTHR13843">
    <property type="entry name" value="MICROTUBULE-ASSOCIATED PROTEIN"/>
    <property type="match status" value="1"/>
</dbReference>
<dbReference type="InterPro" id="IPR056617">
    <property type="entry name" value="MAP1B/S_N"/>
</dbReference>
<dbReference type="AlphaFoldDB" id="A0A3N0YCI6"/>
<evidence type="ECO:0000259" key="3">
    <source>
        <dbReference type="Pfam" id="PF23415"/>
    </source>
</evidence>
<gene>
    <name evidence="4" type="ORF">DPX16_11981</name>
</gene>
<dbReference type="OrthoDB" id="5371837at2759"/>
<keyword evidence="5" id="KW-1185">Reference proteome</keyword>
<dbReference type="GO" id="GO:0003779">
    <property type="term" value="F:actin binding"/>
    <property type="evidence" value="ECO:0007669"/>
    <property type="project" value="TreeGrafter"/>
</dbReference>
<sequence>MESSSLRTRMAVCALLLCLLTGARANDSEPETEVELDTRAIRDFYPKDPNLTSEKQLLGALQEVLEKLQTKRIPPWEKKFGQVPMTGQVAAVVMEITAGLASVPGVVSMEIPPRGALAAVEEDEDREQSGTEERFQHPGHLRRRGPTSSQGNFYMLIVIGEIATEHQLHTARQHIERGIRSWDISVSECDLDQQLQLFITRHSAQFSAEVRASSQITCTPCSQCSAENLSTDSSMCVCTGAASTVLPGTVLIKELCQEEGSCRANA</sequence>
<reference evidence="4 5" key="1">
    <citation type="submission" date="2018-10" db="EMBL/GenBank/DDBJ databases">
        <title>Genome assembly for a Yunnan-Guizhou Plateau 3E fish, Anabarilius grahami (Regan), and its evolutionary and genetic applications.</title>
        <authorList>
            <person name="Jiang W."/>
        </authorList>
    </citation>
    <scope>NUCLEOTIDE SEQUENCE [LARGE SCALE GENOMIC DNA]</scope>
    <source>
        <strain evidence="4">AG-KIZ</strain>
        <tissue evidence="4">Muscle</tissue>
    </source>
</reference>
<dbReference type="GO" id="GO:0000226">
    <property type="term" value="P:microtubule cytoskeleton organization"/>
    <property type="evidence" value="ECO:0007669"/>
    <property type="project" value="InterPro"/>
</dbReference>
<comment type="caution">
    <text evidence="4">The sequence shown here is derived from an EMBL/GenBank/DDBJ whole genome shotgun (WGS) entry which is preliminary data.</text>
</comment>
<dbReference type="GO" id="GO:0043025">
    <property type="term" value="C:neuronal cell body"/>
    <property type="evidence" value="ECO:0007669"/>
    <property type="project" value="TreeGrafter"/>
</dbReference>
<dbReference type="GO" id="GO:0009267">
    <property type="term" value="P:cellular response to starvation"/>
    <property type="evidence" value="ECO:0007669"/>
    <property type="project" value="InterPro"/>
</dbReference>
<protein>
    <submittedName>
        <fullName evidence="4">Electromotor neuron-associated protein 1</fullName>
    </submittedName>
</protein>
<dbReference type="GO" id="GO:0032099">
    <property type="term" value="P:negative regulation of appetite"/>
    <property type="evidence" value="ECO:0007669"/>
    <property type="project" value="InterPro"/>
</dbReference>
<proteinExistence type="predicted"/>